<evidence type="ECO:0000259" key="9">
    <source>
        <dbReference type="PROSITE" id="PS50929"/>
    </source>
</evidence>
<evidence type="ECO:0000256" key="3">
    <source>
        <dbReference type="ARBA" id="ARBA00022741"/>
    </source>
</evidence>
<protein>
    <submittedName>
        <fullName evidence="11">Type I secretion system permease/ATPase</fullName>
    </submittedName>
</protein>
<dbReference type="Proteomes" id="UP000468943">
    <property type="component" value="Unassembled WGS sequence"/>
</dbReference>
<dbReference type="CDD" id="cd18587">
    <property type="entry name" value="ABC_6TM_LapB_like"/>
    <property type="match status" value="1"/>
</dbReference>
<evidence type="ECO:0000256" key="6">
    <source>
        <dbReference type="ARBA" id="ARBA00023136"/>
    </source>
</evidence>
<dbReference type="RefSeq" id="WP_160598948.1">
    <property type="nucleotide sequence ID" value="NZ_WTYS01000001.1"/>
</dbReference>
<dbReference type="InterPro" id="IPR003439">
    <property type="entry name" value="ABC_transporter-like_ATP-bd"/>
</dbReference>
<dbReference type="Gene3D" id="1.20.1560.10">
    <property type="entry name" value="ABC transporter type 1, transmembrane domain"/>
    <property type="match status" value="1"/>
</dbReference>
<evidence type="ECO:0000259" key="8">
    <source>
        <dbReference type="PROSITE" id="PS50893"/>
    </source>
</evidence>
<dbReference type="Gene3D" id="3.90.70.10">
    <property type="entry name" value="Cysteine proteinases"/>
    <property type="match status" value="1"/>
</dbReference>
<evidence type="ECO:0000259" key="10">
    <source>
        <dbReference type="PROSITE" id="PS50990"/>
    </source>
</evidence>
<organism evidence="11 12">
    <name type="scientific">Pontixanthobacter gangjinensis</name>
    <dbReference type="NCBI Taxonomy" id="1028742"/>
    <lineage>
        <taxon>Bacteria</taxon>
        <taxon>Pseudomonadati</taxon>
        <taxon>Pseudomonadota</taxon>
        <taxon>Alphaproteobacteria</taxon>
        <taxon>Sphingomonadales</taxon>
        <taxon>Erythrobacteraceae</taxon>
        <taxon>Pontixanthobacter</taxon>
    </lineage>
</organism>
<dbReference type="SUPFAM" id="SSF52540">
    <property type="entry name" value="P-loop containing nucleoside triphosphate hydrolases"/>
    <property type="match status" value="1"/>
</dbReference>
<evidence type="ECO:0000313" key="12">
    <source>
        <dbReference type="Proteomes" id="UP000468943"/>
    </source>
</evidence>
<evidence type="ECO:0000313" key="11">
    <source>
        <dbReference type="EMBL" id="MXO57927.1"/>
    </source>
</evidence>
<sequence length="709" mass="76576">MLQQTTEVDSVGDPLVAAIAELANRFGLKLTKAHIGVLARSADGYLPFHQAEAAIEAVGMNFQPRLGSSLSHKQYDYPALVLLENNEPAVLHELADGDLLVWKPGLTEPEWLPFAGVANLFSGKFLTVTGDSDNLREGGTPWYRKGRNHWFWSEIHKEKRSFRPVLLASLMINVLALALPLFSMNVYDRVIPNRTVSTLWVLAVGVLLAFALEFALRTARANVVDHIGRRLDLKLSQKIFGRLLATPLSAKQGHTGSIAARVSEYAMVRDFFASTTIVLMVDMAFLVLFVAAIAYIAGWLAIVPIIAITVMAISGFILQRKVTEAAQDAQADYGLQQTLLVEALSGMETLKSLNSEGGMVGQWRRLAEVGTLSQQKLKKINAVAVGLASSFQQISSISLVIGGFYLFDAGKITMGAIIAIVMISSRSLAPAGQLAFILTRARQAKETLTSIEGLFDADDERRFGSSSLPAELRTASIKMENMEFSYPGTATPALQELNLAFEPGERVAIIGRVASGKSTLGRIVCGLYRPTGGSMMIDGIDSNQYQPQDIRDNFCFVGQDAGVFTGSIKDNLTLGRADVSDEALNAALRNTGADQFLSRDAGGFDRAAGEHGSQLSGGQRSFLALARAFVKPSKLLFLDEPTGAMDSQTEKLFVERLSASLAENQTLLISTHRPALLSVCDRIIVLDNGRVIADGPKATIGTAAGIQLQ</sequence>
<evidence type="ECO:0000256" key="2">
    <source>
        <dbReference type="ARBA" id="ARBA00022692"/>
    </source>
</evidence>
<dbReference type="EMBL" id="WTYS01000001">
    <property type="protein sequence ID" value="MXO57927.1"/>
    <property type="molecule type" value="Genomic_DNA"/>
</dbReference>
<dbReference type="PROSITE" id="PS50929">
    <property type="entry name" value="ABC_TM1F"/>
    <property type="match status" value="1"/>
</dbReference>
<feature type="transmembrane region" description="Helical" evidence="7">
    <location>
        <begin position="271"/>
        <end position="293"/>
    </location>
</feature>
<dbReference type="Pfam" id="PF00005">
    <property type="entry name" value="ABC_tran"/>
    <property type="match status" value="1"/>
</dbReference>
<feature type="transmembrane region" description="Helical" evidence="7">
    <location>
        <begin position="382"/>
        <end position="406"/>
    </location>
</feature>
<comment type="subcellular location">
    <subcellularLocation>
        <location evidence="1">Cell membrane</location>
        <topology evidence="1">Multi-pass membrane protein</topology>
    </subcellularLocation>
</comment>
<accession>A0A6I4SSH4</accession>
<dbReference type="GO" id="GO:0016887">
    <property type="term" value="F:ATP hydrolysis activity"/>
    <property type="evidence" value="ECO:0007669"/>
    <property type="project" value="InterPro"/>
</dbReference>
<dbReference type="GO" id="GO:0140359">
    <property type="term" value="F:ABC-type transporter activity"/>
    <property type="evidence" value="ECO:0007669"/>
    <property type="project" value="InterPro"/>
</dbReference>
<dbReference type="InterPro" id="IPR017750">
    <property type="entry name" value="ATPase_T1SS"/>
</dbReference>
<dbReference type="InterPro" id="IPR039421">
    <property type="entry name" value="Type_1_exporter"/>
</dbReference>
<dbReference type="InterPro" id="IPR003593">
    <property type="entry name" value="AAA+_ATPase"/>
</dbReference>
<keyword evidence="5 7" id="KW-1133">Transmembrane helix</keyword>
<feature type="domain" description="Peptidase C39" evidence="10">
    <location>
        <begin position="7"/>
        <end position="128"/>
    </location>
</feature>
<feature type="transmembrane region" description="Helical" evidence="7">
    <location>
        <begin position="199"/>
        <end position="216"/>
    </location>
</feature>
<keyword evidence="12" id="KW-1185">Reference proteome</keyword>
<feature type="domain" description="ABC transmembrane type-1" evidence="9">
    <location>
        <begin position="165"/>
        <end position="443"/>
    </location>
</feature>
<dbReference type="InterPro" id="IPR027417">
    <property type="entry name" value="P-loop_NTPase"/>
</dbReference>
<dbReference type="GO" id="GO:0006508">
    <property type="term" value="P:proteolysis"/>
    <property type="evidence" value="ECO:0007669"/>
    <property type="project" value="InterPro"/>
</dbReference>
<feature type="domain" description="ABC transporter" evidence="8">
    <location>
        <begin position="477"/>
        <end position="708"/>
    </location>
</feature>
<keyword evidence="3" id="KW-0547">Nucleotide-binding</keyword>
<dbReference type="GO" id="GO:0008233">
    <property type="term" value="F:peptidase activity"/>
    <property type="evidence" value="ECO:0007669"/>
    <property type="project" value="InterPro"/>
</dbReference>
<feature type="transmembrane region" description="Helical" evidence="7">
    <location>
        <begin position="299"/>
        <end position="318"/>
    </location>
</feature>
<keyword evidence="2 7" id="KW-0812">Transmembrane</keyword>
<dbReference type="Pfam" id="PF00664">
    <property type="entry name" value="ABC_membrane"/>
    <property type="match status" value="1"/>
</dbReference>
<dbReference type="SMART" id="SM00382">
    <property type="entry name" value="AAA"/>
    <property type="match status" value="1"/>
</dbReference>
<keyword evidence="6 7" id="KW-0472">Membrane</keyword>
<dbReference type="InterPro" id="IPR011527">
    <property type="entry name" value="ABC1_TM_dom"/>
</dbReference>
<dbReference type="PANTHER" id="PTHR24221:SF248">
    <property type="entry name" value="ABC TRANSPORTER TRANSMEMBRANE REGION"/>
    <property type="match status" value="1"/>
</dbReference>
<feature type="transmembrane region" description="Helical" evidence="7">
    <location>
        <begin position="412"/>
        <end position="438"/>
    </location>
</feature>
<reference evidence="11 12" key="1">
    <citation type="submission" date="2019-12" db="EMBL/GenBank/DDBJ databases">
        <title>Genomic-based taxomic classification of the family Erythrobacteraceae.</title>
        <authorList>
            <person name="Xu L."/>
        </authorList>
    </citation>
    <scope>NUCLEOTIDE SEQUENCE [LARGE SCALE GENOMIC DNA]</scope>
    <source>
        <strain evidence="11 12">JCM 17802</strain>
    </source>
</reference>
<dbReference type="GO" id="GO:0005886">
    <property type="term" value="C:plasma membrane"/>
    <property type="evidence" value="ECO:0007669"/>
    <property type="project" value="UniProtKB-SubCell"/>
</dbReference>
<name>A0A6I4SSH4_9SPHN</name>
<dbReference type="AlphaFoldDB" id="A0A6I4SSH4"/>
<dbReference type="Gene3D" id="3.40.50.300">
    <property type="entry name" value="P-loop containing nucleotide triphosphate hydrolases"/>
    <property type="match status" value="1"/>
</dbReference>
<dbReference type="PROSITE" id="PS50990">
    <property type="entry name" value="PEPTIDASE_C39"/>
    <property type="match status" value="1"/>
</dbReference>
<evidence type="ECO:0000256" key="1">
    <source>
        <dbReference type="ARBA" id="ARBA00004651"/>
    </source>
</evidence>
<gene>
    <name evidence="11" type="ORF">GRI36_13705</name>
</gene>
<dbReference type="NCBIfam" id="TIGR03375">
    <property type="entry name" value="type_I_sec_LssB"/>
    <property type="match status" value="1"/>
</dbReference>
<evidence type="ECO:0000256" key="7">
    <source>
        <dbReference type="SAM" id="Phobius"/>
    </source>
</evidence>
<dbReference type="PROSITE" id="PS50893">
    <property type="entry name" value="ABC_TRANSPORTER_2"/>
    <property type="match status" value="1"/>
</dbReference>
<dbReference type="GO" id="GO:0034040">
    <property type="term" value="F:ATPase-coupled lipid transmembrane transporter activity"/>
    <property type="evidence" value="ECO:0007669"/>
    <property type="project" value="TreeGrafter"/>
</dbReference>
<evidence type="ECO:0000256" key="4">
    <source>
        <dbReference type="ARBA" id="ARBA00022840"/>
    </source>
</evidence>
<dbReference type="SUPFAM" id="SSF90123">
    <property type="entry name" value="ABC transporter transmembrane region"/>
    <property type="match status" value="1"/>
</dbReference>
<dbReference type="OrthoDB" id="5288711at2"/>
<feature type="transmembrane region" description="Helical" evidence="7">
    <location>
        <begin position="165"/>
        <end position="187"/>
    </location>
</feature>
<dbReference type="InterPro" id="IPR036640">
    <property type="entry name" value="ABC1_TM_sf"/>
</dbReference>
<dbReference type="PANTHER" id="PTHR24221">
    <property type="entry name" value="ATP-BINDING CASSETTE SUB-FAMILY B"/>
    <property type="match status" value="1"/>
</dbReference>
<dbReference type="GO" id="GO:0005524">
    <property type="term" value="F:ATP binding"/>
    <property type="evidence" value="ECO:0007669"/>
    <property type="project" value="UniProtKB-KW"/>
</dbReference>
<dbReference type="InterPro" id="IPR005074">
    <property type="entry name" value="Peptidase_C39"/>
</dbReference>
<proteinExistence type="predicted"/>
<comment type="caution">
    <text evidence="11">The sequence shown here is derived from an EMBL/GenBank/DDBJ whole genome shotgun (WGS) entry which is preliminary data.</text>
</comment>
<evidence type="ECO:0000256" key="5">
    <source>
        <dbReference type="ARBA" id="ARBA00022989"/>
    </source>
</evidence>
<keyword evidence="4" id="KW-0067">ATP-binding</keyword>